<feature type="transmembrane region" description="Helical" evidence="1">
    <location>
        <begin position="124"/>
        <end position="144"/>
    </location>
</feature>
<protein>
    <submittedName>
        <fullName evidence="3">Fatty acid desaturase</fullName>
    </submittedName>
</protein>
<feature type="transmembrane region" description="Helical" evidence="1">
    <location>
        <begin position="92"/>
        <end position="112"/>
    </location>
</feature>
<dbReference type="PANTHER" id="PTHR19353">
    <property type="entry name" value="FATTY ACID DESATURASE 2"/>
    <property type="match status" value="1"/>
</dbReference>
<dbReference type="Pfam" id="PF00487">
    <property type="entry name" value="FA_desaturase"/>
    <property type="match status" value="1"/>
</dbReference>
<name>A0ABT0ACN6_9SPHN</name>
<keyword evidence="4" id="KW-1185">Reference proteome</keyword>
<evidence type="ECO:0000313" key="3">
    <source>
        <dbReference type="EMBL" id="MCJ1960955.1"/>
    </source>
</evidence>
<keyword evidence="1" id="KW-0472">Membrane</keyword>
<dbReference type="Proteomes" id="UP001162802">
    <property type="component" value="Unassembled WGS sequence"/>
</dbReference>
<feature type="transmembrane region" description="Helical" evidence="1">
    <location>
        <begin position="178"/>
        <end position="204"/>
    </location>
</feature>
<dbReference type="InterPro" id="IPR012171">
    <property type="entry name" value="Fatty_acid_desaturase"/>
</dbReference>
<dbReference type="RefSeq" id="WP_243799577.1">
    <property type="nucleotide sequence ID" value="NZ_JALHAT010000014.1"/>
</dbReference>
<gene>
    <name evidence="3" type="ORF">MTR65_09710</name>
</gene>
<proteinExistence type="predicted"/>
<evidence type="ECO:0000313" key="4">
    <source>
        <dbReference type="Proteomes" id="UP001162802"/>
    </source>
</evidence>
<organism evidence="3 4">
    <name type="scientific">Novosphingobium mangrovi</name>
    <name type="common">ex Hu et al. 2023</name>
    <dbReference type="NCBI Taxonomy" id="2930094"/>
    <lineage>
        <taxon>Bacteria</taxon>
        <taxon>Pseudomonadati</taxon>
        <taxon>Pseudomonadota</taxon>
        <taxon>Alphaproteobacteria</taxon>
        <taxon>Sphingomonadales</taxon>
        <taxon>Sphingomonadaceae</taxon>
        <taxon>Novosphingobium</taxon>
    </lineage>
</organism>
<feature type="domain" description="Fatty acid desaturase" evidence="2">
    <location>
        <begin position="92"/>
        <end position="348"/>
    </location>
</feature>
<reference evidence="3" key="1">
    <citation type="submission" date="2022-03" db="EMBL/GenBank/DDBJ databases">
        <title>Identification of a novel bacterium isolated from mangrove sediments.</title>
        <authorList>
            <person name="Pan X."/>
        </authorList>
    </citation>
    <scope>NUCLEOTIDE SEQUENCE</scope>
    <source>
        <strain evidence="3">B2637</strain>
    </source>
</reference>
<sequence length="378" mass="41683">MSAQEALEVNPQPCEGAAAAPTQARVRAVAPGTVGSWHAQIPEDRAMLRAAAQLTRDIAKARPEIYWPDMLGSAALGYAALAGAILVENTVLAVALGLFASIALYRALLFIHEITHMHRDALPGFRFGWNLLVGIPMLIPSFMYEGVHAQHHSRKRYGTIADPEYLPLALMKPWSLPVFALTAILLPPALLIRSAILVPLGVIIPPLRTLVWERASALAINPSYRREKPKGDFARMVFWQELGCSVWAMAVLAASFTYGWRPLLIALSVVSLTAFLNQVRTLVAHLWENEGEEMTLTAQYLDSVNVPPPGFLSPLWAPVGLRFHALHHLLPSMPYHSLTECHRRLSAHLGLESTYEKASYPGLLPLLGRLVRGTMSRR</sequence>
<accession>A0ABT0ACN6</accession>
<dbReference type="CDD" id="cd01060">
    <property type="entry name" value="Membrane-FADS-like"/>
    <property type="match status" value="1"/>
</dbReference>
<dbReference type="EMBL" id="JALHAT010000014">
    <property type="protein sequence ID" value="MCJ1960955.1"/>
    <property type="molecule type" value="Genomic_DNA"/>
</dbReference>
<evidence type="ECO:0000259" key="2">
    <source>
        <dbReference type="Pfam" id="PF00487"/>
    </source>
</evidence>
<keyword evidence="1" id="KW-0812">Transmembrane</keyword>
<comment type="caution">
    <text evidence="3">The sequence shown here is derived from an EMBL/GenBank/DDBJ whole genome shotgun (WGS) entry which is preliminary data.</text>
</comment>
<evidence type="ECO:0000256" key="1">
    <source>
        <dbReference type="SAM" id="Phobius"/>
    </source>
</evidence>
<keyword evidence="1" id="KW-1133">Transmembrane helix</keyword>
<dbReference type="PANTHER" id="PTHR19353:SF19">
    <property type="entry name" value="DELTA(5) FATTY ACID DESATURASE C-RELATED"/>
    <property type="match status" value="1"/>
</dbReference>
<dbReference type="InterPro" id="IPR005804">
    <property type="entry name" value="FA_desaturase_dom"/>
</dbReference>
<feature type="transmembrane region" description="Helical" evidence="1">
    <location>
        <begin position="65"/>
        <end position="86"/>
    </location>
</feature>
<feature type="transmembrane region" description="Helical" evidence="1">
    <location>
        <begin position="233"/>
        <end position="252"/>
    </location>
</feature>